<sequence>MRKSFFQCKMHSVRRSLHVQNKYSLCVE</sequence>
<dbReference type="AlphaFoldDB" id="A0A0E9XAP2"/>
<reference evidence="1" key="1">
    <citation type="submission" date="2014-11" db="EMBL/GenBank/DDBJ databases">
        <authorList>
            <person name="Amaro Gonzalez C."/>
        </authorList>
    </citation>
    <scope>NUCLEOTIDE SEQUENCE</scope>
</reference>
<proteinExistence type="predicted"/>
<reference evidence="1" key="2">
    <citation type="journal article" date="2015" name="Fish Shellfish Immunol.">
        <title>Early steps in the European eel (Anguilla anguilla)-Vibrio vulnificus interaction in the gills: Role of the RtxA13 toxin.</title>
        <authorList>
            <person name="Callol A."/>
            <person name="Pajuelo D."/>
            <person name="Ebbesson L."/>
            <person name="Teles M."/>
            <person name="MacKenzie S."/>
            <person name="Amaro C."/>
        </authorList>
    </citation>
    <scope>NUCLEOTIDE SEQUENCE</scope>
</reference>
<accession>A0A0E9XAP2</accession>
<dbReference type="EMBL" id="GBXM01009061">
    <property type="protein sequence ID" value="JAH99516.1"/>
    <property type="molecule type" value="Transcribed_RNA"/>
</dbReference>
<name>A0A0E9XAP2_ANGAN</name>
<evidence type="ECO:0000313" key="1">
    <source>
        <dbReference type="EMBL" id="JAH99516.1"/>
    </source>
</evidence>
<organism evidence="1">
    <name type="scientific">Anguilla anguilla</name>
    <name type="common">European freshwater eel</name>
    <name type="synonym">Muraena anguilla</name>
    <dbReference type="NCBI Taxonomy" id="7936"/>
    <lineage>
        <taxon>Eukaryota</taxon>
        <taxon>Metazoa</taxon>
        <taxon>Chordata</taxon>
        <taxon>Craniata</taxon>
        <taxon>Vertebrata</taxon>
        <taxon>Euteleostomi</taxon>
        <taxon>Actinopterygii</taxon>
        <taxon>Neopterygii</taxon>
        <taxon>Teleostei</taxon>
        <taxon>Anguilliformes</taxon>
        <taxon>Anguillidae</taxon>
        <taxon>Anguilla</taxon>
    </lineage>
</organism>
<protein>
    <submittedName>
        <fullName evidence="1">Uncharacterized protein</fullName>
    </submittedName>
</protein>